<dbReference type="Pfam" id="PF00501">
    <property type="entry name" value="AMP-binding"/>
    <property type="match status" value="1"/>
</dbReference>
<dbReference type="GO" id="GO:0016874">
    <property type="term" value="F:ligase activity"/>
    <property type="evidence" value="ECO:0007669"/>
    <property type="project" value="UniProtKB-KW"/>
</dbReference>
<dbReference type="EMBL" id="LN890655">
    <property type="protein sequence ID" value="CUS04357.2"/>
    <property type="molecule type" value="Genomic_DNA"/>
</dbReference>
<dbReference type="Gene3D" id="3.30.300.30">
    <property type="match status" value="1"/>
</dbReference>
<evidence type="ECO:0000313" key="3">
    <source>
        <dbReference type="Proteomes" id="UP000215027"/>
    </source>
</evidence>
<dbReference type="AlphaFoldDB" id="A0A170PHK1"/>
<reference evidence="2" key="1">
    <citation type="submission" date="2016-01" db="EMBL/GenBank/DDBJ databases">
        <authorList>
            <person name="Mcilroy J.S."/>
            <person name="Karst M S."/>
            <person name="Albertsen M."/>
        </authorList>
    </citation>
    <scope>NUCLEOTIDE SEQUENCE</scope>
    <source>
        <strain evidence="2">Cfx-K</strain>
    </source>
</reference>
<dbReference type="InterPro" id="IPR000873">
    <property type="entry name" value="AMP-dep_synth/lig_dom"/>
</dbReference>
<proteinExistence type="predicted"/>
<dbReference type="RefSeq" id="WP_095043695.1">
    <property type="nucleotide sequence ID" value="NZ_LN890655.1"/>
</dbReference>
<dbReference type="KEGG" id="pbf:CFX0092_A2479"/>
<gene>
    <name evidence="2" type="ORF">CFX0092_A2479</name>
</gene>
<dbReference type="OrthoDB" id="580775at2"/>
<dbReference type="Proteomes" id="UP000215027">
    <property type="component" value="Chromosome I"/>
</dbReference>
<dbReference type="PANTHER" id="PTHR43845:SF1">
    <property type="entry name" value="BLR5969 PROTEIN"/>
    <property type="match status" value="1"/>
</dbReference>
<protein>
    <submittedName>
        <fullName evidence="2">Phenylacetate-coenzyme A ligase</fullName>
    </submittedName>
</protein>
<keyword evidence="2" id="KW-0436">Ligase</keyword>
<dbReference type="PANTHER" id="PTHR43845">
    <property type="entry name" value="BLR5969 PROTEIN"/>
    <property type="match status" value="1"/>
</dbReference>
<dbReference type="InterPro" id="IPR045851">
    <property type="entry name" value="AMP-bd_C_sf"/>
</dbReference>
<organism evidence="2 3">
    <name type="scientific">Candidatus Promineifilum breve</name>
    <dbReference type="NCBI Taxonomy" id="1806508"/>
    <lineage>
        <taxon>Bacteria</taxon>
        <taxon>Bacillati</taxon>
        <taxon>Chloroflexota</taxon>
        <taxon>Ardenticatenia</taxon>
        <taxon>Candidatus Promineifilales</taxon>
        <taxon>Candidatus Promineifilaceae</taxon>
        <taxon>Candidatus Promineifilum</taxon>
    </lineage>
</organism>
<dbReference type="Gene3D" id="3.40.50.12780">
    <property type="entry name" value="N-terminal domain of ligase-like"/>
    <property type="match status" value="1"/>
</dbReference>
<accession>A0A170PHK1</accession>
<keyword evidence="3" id="KW-1185">Reference proteome</keyword>
<feature type="domain" description="AMP-dependent synthetase/ligase" evidence="1">
    <location>
        <begin position="110"/>
        <end position="263"/>
    </location>
</feature>
<dbReference type="SUPFAM" id="SSF56801">
    <property type="entry name" value="Acetyl-CoA synthetase-like"/>
    <property type="match status" value="1"/>
</dbReference>
<evidence type="ECO:0000259" key="1">
    <source>
        <dbReference type="Pfam" id="PF00501"/>
    </source>
</evidence>
<dbReference type="InterPro" id="IPR042099">
    <property type="entry name" value="ANL_N_sf"/>
</dbReference>
<sequence>MDERTLHDIIQHAYANSPAFRARLDGAGVRPEDVKSVADLTAVPVLTKDEAIALQQAEPPFGGMLAAPLSAVSHIFFSPGPLYEPGPEEDDAAWDTAVKMLREVGFGAGEIILNSLSYHLVPAGYLFDGAFTRLGATVIPAGTGPTELQLQMAATLGATGYVGTPSFLLSLMQKAEEKGVGLQLHRAVVTAEPLPPALRQTLTRQYGLGVINTYATAELGVLAVNTGEGMAMRLLPEPLIQVVNPDSGQPVGPGETGEVVVTNTNRLYPLIRFGTGDLAMNVDPRPGESAQEERAIILVGRRGEAVKVRGMFLHPNQLRFAAAQVPGVRAMQAIITRPDGGRDHLALRVDAPLPEGEGEGEGLRAAIAEGLKGAVQGVCRVKVDEVGFGEVGSDMPPVVDEREWQ</sequence>
<evidence type="ECO:0000313" key="2">
    <source>
        <dbReference type="EMBL" id="CUS04357.2"/>
    </source>
</evidence>
<name>A0A170PHK1_9CHLR</name>